<dbReference type="InterPro" id="IPR012340">
    <property type="entry name" value="NA-bd_OB-fold"/>
</dbReference>
<evidence type="ECO:0000313" key="2">
    <source>
        <dbReference type="EMBL" id="OLP77246.1"/>
    </source>
</evidence>
<feature type="compositionally biased region" description="Low complexity" evidence="1">
    <location>
        <begin position="302"/>
        <end position="333"/>
    </location>
</feature>
<name>A0A1Q9C2V5_SYMMI</name>
<feature type="compositionally biased region" description="Polar residues" evidence="1">
    <location>
        <begin position="342"/>
        <end position="351"/>
    </location>
</feature>
<evidence type="ECO:0000313" key="3">
    <source>
        <dbReference type="Proteomes" id="UP000186817"/>
    </source>
</evidence>
<reference evidence="2 3" key="1">
    <citation type="submission" date="2016-02" db="EMBL/GenBank/DDBJ databases">
        <title>Genome analysis of coral dinoflagellate symbionts highlights evolutionary adaptations to a symbiotic lifestyle.</title>
        <authorList>
            <person name="Aranda M."/>
            <person name="Li Y."/>
            <person name="Liew Y.J."/>
            <person name="Baumgarten S."/>
            <person name="Simakov O."/>
            <person name="Wilson M."/>
            <person name="Piel J."/>
            <person name="Ashoor H."/>
            <person name="Bougouffa S."/>
            <person name="Bajic V.B."/>
            <person name="Ryu T."/>
            <person name="Ravasi T."/>
            <person name="Bayer T."/>
            <person name="Micklem G."/>
            <person name="Kim H."/>
            <person name="Bhak J."/>
            <person name="Lajeunesse T.C."/>
            <person name="Voolstra C.R."/>
        </authorList>
    </citation>
    <scope>NUCLEOTIDE SEQUENCE [LARGE SCALE GENOMIC DNA]</scope>
    <source>
        <strain evidence="2 3">CCMP2467</strain>
    </source>
</reference>
<dbReference type="OrthoDB" id="440460at2759"/>
<dbReference type="Proteomes" id="UP000186817">
    <property type="component" value="Unassembled WGS sequence"/>
</dbReference>
<sequence>MQADNVDMQHKPEAAFAEEPAQAQDAGAAKAGFRFAATKIANRLACEAPGGGDCNDHLRTSTVGVGAVAPRSSWGQPQASYELLRIAAMNGMALKGTFKAAEADKGFGFIDCPDAKEYFGRDVYVNKEFAAGLQTGQQVSFNVKLNRDMMPNVTEVALVDDEWEPSPGDLSETKDAPDVPPSWESSAIAGVHMSGSRRGGTPQATGEFFTAEFKTYNEANGWGFVGSDELRARFGSDVFAHNRELVNVPVKAVGEMIYFELGMTEDGKPQVLNAQAPGAVPVPVAAIPVASEDGAATSDAVPAEAPTPETGAPGAASAASDAPASGSAASDAPHAVSAPDATPTQRLNSTEPWGESADAAVLPDPAPVPKDSRTSANAPEAGSTAAVTAPSATSEAVESVSEPPTKKQKTEESEGNGGAMVVDSQGTEGS</sequence>
<organism evidence="2 3">
    <name type="scientific">Symbiodinium microadriaticum</name>
    <name type="common">Dinoflagellate</name>
    <name type="synonym">Zooxanthella microadriatica</name>
    <dbReference type="NCBI Taxonomy" id="2951"/>
    <lineage>
        <taxon>Eukaryota</taxon>
        <taxon>Sar</taxon>
        <taxon>Alveolata</taxon>
        <taxon>Dinophyceae</taxon>
        <taxon>Suessiales</taxon>
        <taxon>Symbiodiniaceae</taxon>
        <taxon>Symbiodinium</taxon>
    </lineage>
</organism>
<evidence type="ECO:0000256" key="1">
    <source>
        <dbReference type="SAM" id="MobiDB-lite"/>
    </source>
</evidence>
<dbReference type="AlphaFoldDB" id="A0A1Q9C2V5"/>
<comment type="caution">
    <text evidence="2">The sequence shown here is derived from an EMBL/GenBank/DDBJ whole genome shotgun (WGS) entry which is preliminary data.</text>
</comment>
<proteinExistence type="predicted"/>
<gene>
    <name evidence="2" type="ORF">AK812_SmicGene42712</name>
</gene>
<protein>
    <submittedName>
        <fullName evidence="2">Uncharacterized protein</fullName>
    </submittedName>
</protein>
<dbReference type="EMBL" id="LSRX01001808">
    <property type="protein sequence ID" value="OLP77246.1"/>
    <property type="molecule type" value="Genomic_DNA"/>
</dbReference>
<dbReference type="SUPFAM" id="SSF50249">
    <property type="entry name" value="Nucleic acid-binding proteins"/>
    <property type="match status" value="1"/>
</dbReference>
<feature type="region of interest" description="Disordered" evidence="1">
    <location>
        <begin position="293"/>
        <end position="430"/>
    </location>
</feature>
<accession>A0A1Q9C2V5</accession>
<feature type="compositionally biased region" description="Low complexity" evidence="1">
    <location>
        <begin position="381"/>
        <end position="403"/>
    </location>
</feature>
<keyword evidence="3" id="KW-1185">Reference proteome</keyword>
<dbReference type="Gene3D" id="2.40.50.140">
    <property type="entry name" value="Nucleic acid-binding proteins"/>
    <property type="match status" value="2"/>
</dbReference>